<name>A0ABV0QRU3_9TELE</name>
<proteinExistence type="predicted"/>
<evidence type="ECO:0000256" key="1">
    <source>
        <dbReference type="SAM" id="Phobius"/>
    </source>
</evidence>
<gene>
    <name evidence="2" type="ORF">XENOCAPTIV_008675</name>
</gene>
<evidence type="ECO:0000313" key="3">
    <source>
        <dbReference type="Proteomes" id="UP001434883"/>
    </source>
</evidence>
<dbReference type="Proteomes" id="UP001434883">
    <property type="component" value="Unassembled WGS sequence"/>
</dbReference>
<comment type="caution">
    <text evidence="2">The sequence shown here is derived from an EMBL/GenBank/DDBJ whole genome shotgun (WGS) entry which is preliminary data.</text>
</comment>
<evidence type="ECO:0000313" key="2">
    <source>
        <dbReference type="EMBL" id="MEQ2198156.1"/>
    </source>
</evidence>
<accession>A0ABV0QRU3</accession>
<protein>
    <submittedName>
        <fullName evidence="2">Uncharacterized protein</fullName>
    </submittedName>
</protein>
<keyword evidence="3" id="KW-1185">Reference proteome</keyword>
<organism evidence="2 3">
    <name type="scientific">Xenoophorus captivus</name>
    <dbReference type="NCBI Taxonomy" id="1517983"/>
    <lineage>
        <taxon>Eukaryota</taxon>
        <taxon>Metazoa</taxon>
        <taxon>Chordata</taxon>
        <taxon>Craniata</taxon>
        <taxon>Vertebrata</taxon>
        <taxon>Euteleostomi</taxon>
        <taxon>Actinopterygii</taxon>
        <taxon>Neopterygii</taxon>
        <taxon>Teleostei</taxon>
        <taxon>Neoteleostei</taxon>
        <taxon>Acanthomorphata</taxon>
        <taxon>Ovalentaria</taxon>
        <taxon>Atherinomorphae</taxon>
        <taxon>Cyprinodontiformes</taxon>
        <taxon>Goodeidae</taxon>
        <taxon>Xenoophorus</taxon>
    </lineage>
</organism>
<feature type="transmembrane region" description="Helical" evidence="1">
    <location>
        <begin position="83"/>
        <end position="105"/>
    </location>
</feature>
<sequence length="114" mass="13340">MIYRHKQQQQWRTCCSMAAVRLRVKREKAADSKMKHLDQYHREKETMERYQTEGFKVTVTNGKPKNRVEGALMSLATRGAQGYFLTVLILITLCTPQGGVHYLIYWKCKKATEK</sequence>
<keyword evidence="1" id="KW-0812">Transmembrane</keyword>
<keyword evidence="1" id="KW-1133">Transmembrane helix</keyword>
<dbReference type="EMBL" id="JAHRIN010018828">
    <property type="protein sequence ID" value="MEQ2198156.1"/>
    <property type="molecule type" value="Genomic_DNA"/>
</dbReference>
<reference evidence="2 3" key="1">
    <citation type="submission" date="2021-06" db="EMBL/GenBank/DDBJ databases">
        <authorList>
            <person name="Palmer J.M."/>
        </authorList>
    </citation>
    <scope>NUCLEOTIDE SEQUENCE [LARGE SCALE GENOMIC DNA]</scope>
    <source>
        <strain evidence="2 3">XC_2019</strain>
        <tissue evidence="2">Muscle</tissue>
    </source>
</reference>
<keyword evidence="1" id="KW-0472">Membrane</keyword>